<reference evidence="6" key="2">
    <citation type="journal article" date="2014" name="ISME J.">
        <title>Microbial stratification in low pH oxic and suboxic macroscopic growths along an acid mine drainage.</title>
        <authorList>
            <person name="Mendez-Garcia C."/>
            <person name="Mesa V."/>
            <person name="Sprenger R.R."/>
            <person name="Richter M."/>
            <person name="Diez M.S."/>
            <person name="Solano J."/>
            <person name="Bargiela R."/>
            <person name="Golyshina O.V."/>
            <person name="Manteca A."/>
            <person name="Ramos J.L."/>
            <person name="Gallego J.R."/>
            <person name="Llorente I."/>
            <person name="Martins Dos Santos V.A."/>
            <person name="Jensen O.N."/>
            <person name="Pelaez A.I."/>
            <person name="Sanchez J."/>
            <person name="Ferrer M."/>
        </authorList>
    </citation>
    <scope>NUCLEOTIDE SEQUENCE</scope>
</reference>
<dbReference type="InterPro" id="IPR051926">
    <property type="entry name" value="Ala_Aminotransferase"/>
</dbReference>
<dbReference type="PANTHER" id="PTHR43488:SF2">
    <property type="entry name" value="GLUTAMATE-PYRUVATE AMINOTRANSFERASE ALAA"/>
    <property type="match status" value="1"/>
</dbReference>
<evidence type="ECO:0000256" key="4">
    <source>
        <dbReference type="ARBA" id="ARBA00022898"/>
    </source>
</evidence>
<dbReference type="Pfam" id="PF00155">
    <property type="entry name" value="Aminotran_1_2"/>
    <property type="match status" value="1"/>
</dbReference>
<comment type="cofactor">
    <cofactor evidence="1">
        <name>pyridoxal 5'-phosphate</name>
        <dbReference type="ChEBI" id="CHEBI:597326"/>
    </cofactor>
</comment>
<proteinExistence type="predicted"/>
<dbReference type="InterPro" id="IPR015421">
    <property type="entry name" value="PyrdxlP-dep_Trfase_major"/>
</dbReference>
<keyword evidence="4" id="KW-0663">Pyridoxal phosphate</keyword>
<gene>
    <name evidence="6" type="ORF">B2A_00149</name>
</gene>
<dbReference type="InterPro" id="IPR004839">
    <property type="entry name" value="Aminotransferase_I/II_large"/>
</dbReference>
<sequence length="302" mass="34498">FLNDALINPGEKAIIFKPYYTAYIPRLRLAGGKPIFENYDERDGWNIEIEHIRASVKKMRANKEIGKVKYILVTNPNNPTGTVLKRSILEDIAEIANDNDLLLISDEIYDEIVFNGAQFTSMSKVAKGQPYLILNGASKDFDATGFRLGLMLLPERDRLSVALRERLRNFAKVRLSVNTPSQYAFAEGISNVKEHSKAIKGMVSEIEKRVNYSYNILKKNEYIEAVRPNGAFYILPRLRMDMLKIKDDREFVVKLLKKEYIQLTRGSGFGAPNHFRIVLLPPKGILEYSLNKINDFCESISK</sequence>
<accession>T1CL31</accession>
<evidence type="ECO:0000313" key="6">
    <source>
        <dbReference type="EMBL" id="EQD69205.1"/>
    </source>
</evidence>
<feature type="non-terminal residue" evidence="6">
    <location>
        <position position="1"/>
    </location>
</feature>
<protein>
    <submittedName>
        <fullName evidence="6">Aminotransferase class I and II</fullName>
    </submittedName>
</protein>
<reference evidence="6" key="1">
    <citation type="submission" date="2013-08" db="EMBL/GenBank/DDBJ databases">
        <authorList>
            <person name="Mendez C."/>
            <person name="Richter M."/>
            <person name="Ferrer M."/>
            <person name="Sanchez J."/>
        </authorList>
    </citation>
    <scope>NUCLEOTIDE SEQUENCE</scope>
</reference>
<evidence type="ECO:0000259" key="5">
    <source>
        <dbReference type="Pfam" id="PF00155"/>
    </source>
</evidence>
<comment type="caution">
    <text evidence="6">The sequence shown here is derived from an EMBL/GenBank/DDBJ whole genome shotgun (WGS) entry which is preliminary data.</text>
</comment>
<dbReference type="AlphaFoldDB" id="T1CL31"/>
<name>T1CL31_9ZZZZ</name>
<keyword evidence="2 6" id="KW-0032">Aminotransferase</keyword>
<dbReference type="Gene3D" id="3.40.640.10">
    <property type="entry name" value="Type I PLP-dependent aspartate aminotransferase-like (Major domain)"/>
    <property type="match status" value="1"/>
</dbReference>
<dbReference type="EMBL" id="AUZZ01000111">
    <property type="protein sequence ID" value="EQD69205.1"/>
    <property type="molecule type" value="Genomic_DNA"/>
</dbReference>
<feature type="domain" description="Aminotransferase class I/classII large" evidence="5">
    <location>
        <begin position="5"/>
        <end position="280"/>
    </location>
</feature>
<dbReference type="GO" id="GO:0030170">
    <property type="term" value="F:pyridoxal phosphate binding"/>
    <property type="evidence" value="ECO:0007669"/>
    <property type="project" value="InterPro"/>
</dbReference>
<dbReference type="InterPro" id="IPR015422">
    <property type="entry name" value="PyrdxlP-dep_Trfase_small"/>
</dbReference>
<dbReference type="SUPFAM" id="SSF53383">
    <property type="entry name" value="PLP-dependent transferases"/>
    <property type="match status" value="1"/>
</dbReference>
<dbReference type="PANTHER" id="PTHR43488">
    <property type="entry name" value="GLUTAMATE-PYRUVATE AMINOTRANSFERASE ALAA"/>
    <property type="match status" value="1"/>
</dbReference>
<dbReference type="PRINTS" id="PR00753">
    <property type="entry name" value="ACCSYNTHASE"/>
</dbReference>
<dbReference type="GO" id="GO:0008483">
    <property type="term" value="F:transaminase activity"/>
    <property type="evidence" value="ECO:0007669"/>
    <property type="project" value="UniProtKB-KW"/>
</dbReference>
<evidence type="ECO:0000256" key="1">
    <source>
        <dbReference type="ARBA" id="ARBA00001933"/>
    </source>
</evidence>
<evidence type="ECO:0000256" key="2">
    <source>
        <dbReference type="ARBA" id="ARBA00022576"/>
    </source>
</evidence>
<organism evidence="6">
    <name type="scientific">mine drainage metagenome</name>
    <dbReference type="NCBI Taxonomy" id="410659"/>
    <lineage>
        <taxon>unclassified sequences</taxon>
        <taxon>metagenomes</taxon>
        <taxon>ecological metagenomes</taxon>
    </lineage>
</organism>
<dbReference type="InterPro" id="IPR015424">
    <property type="entry name" value="PyrdxlP-dep_Trfase"/>
</dbReference>
<dbReference type="Gene3D" id="3.90.1150.10">
    <property type="entry name" value="Aspartate Aminotransferase, domain 1"/>
    <property type="match status" value="1"/>
</dbReference>
<keyword evidence="3 6" id="KW-0808">Transferase</keyword>
<evidence type="ECO:0000256" key="3">
    <source>
        <dbReference type="ARBA" id="ARBA00022679"/>
    </source>
</evidence>
<dbReference type="CDD" id="cd00609">
    <property type="entry name" value="AAT_like"/>
    <property type="match status" value="1"/>
</dbReference>